<dbReference type="Proteomes" id="UP001589575">
    <property type="component" value="Unassembled WGS sequence"/>
</dbReference>
<sequence>MVLPACMGKPFAELGQVSRHPKRDDSFQHPLIGYFTRTKEVRHEQILGDVEDRRPVQLVATPRGCSGPPQHARTDRKLRCRRDAISAHSMDQHIIMFSGTFGTIRTQRCPRRANSATRRSRPCRGGRECHGACFTACGTFHPRPQ</sequence>
<reference evidence="1 2" key="1">
    <citation type="submission" date="2024-09" db="EMBL/GenBank/DDBJ databases">
        <authorList>
            <person name="Sun Q."/>
            <person name="Mori K."/>
        </authorList>
    </citation>
    <scope>NUCLEOTIDE SEQUENCE [LARGE SCALE GENOMIC DNA]</scope>
    <source>
        <strain evidence="1 2">CCM 7609</strain>
    </source>
</reference>
<keyword evidence="2" id="KW-1185">Reference proteome</keyword>
<protein>
    <submittedName>
        <fullName evidence="1">Uncharacterized protein</fullName>
    </submittedName>
</protein>
<name>A0ABV5G274_9MICC</name>
<comment type="caution">
    <text evidence="1">The sequence shown here is derived from an EMBL/GenBank/DDBJ whole genome shotgun (WGS) entry which is preliminary data.</text>
</comment>
<organism evidence="1 2">
    <name type="scientific">Citricoccus parietis</name>
    <dbReference type="NCBI Taxonomy" id="592307"/>
    <lineage>
        <taxon>Bacteria</taxon>
        <taxon>Bacillati</taxon>
        <taxon>Actinomycetota</taxon>
        <taxon>Actinomycetes</taxon>
        <taxon>Micrococcales</taxon>
        <taxon>Micrococcaceae</taxon>
        <taxon>Citricoccus</taxon>
    </lineage>
</organism>
<proteinExistence type="predicted"/>
<evidence type="ECO:0000313" key="2">
    <source>
        <dbReference type="Proteomes" id="UP001589575"/>
    </source>
</evidence>
<accession>A0ABV5G274</accession>
<dbReference type="EMBL" id="JBHMFI010000001">
    <property type="protein sequence ID" value="MFB9073034.1"/>
    <property type="molecule type" value="Genomic_DNA"/>
</dbReference>
<evidence type="ECO:0000313" key="1">
    <source>
        <dbReference type="EMBL" id="MFB9073034.1"/>
    </source>
</evidence>
<gene>
    <name evidence="1" type="ORF">ACFFX0_18225</name>
</gene>